<comment type="caution">
    <text evidence="2">The sequence shown here is derived from an EMBL/GenBank/DDBJ whole genome shotgun (WGS) entry which is preliminary data.</text>
</comment>
<keyword evidence="1" id="KW-0472">Membrane</keyword>
<name>A0A814PY45_9BILA</name>
<sequence>MIGVLVNPNSVYVPCVQSGCCKIEFDLTYPIHLNGIISKDEFQESINKIYKTFSSYKNIIIAYSIIFALGIVFGMATCIVAITMPSKYSTVFPLVIDIGRSTDVTNVISRSDQVVSNLTSFYERQNNSASSPYPAKIASFCSYCNAPRQDSLAEFCLSWEYSFNIF</sequence>
<keyword evidence="1" id="KW-0812">Transmembrane</keyword>
<keyword evidence="1" id="KW-1133">Transmembrane helix</keyword>
<proteinExistence type="predicted"/>
<evidence type="ECO:0000256" key="1">
    <source>
        <dbReference type="SAM" id="Phobius"/>
    </source>
</evidence>
<evidence type="ECO:0000313" key="2">
    <source>
        <dbReference type="EMBL" id="CAF1111917.1"/>
    </source>
</evidence>
<gene>
    <name evidence="2" type="ORF">RFH988_LOCUS19881</name>
</gene>
<dbReference type="AlphaFoldDB" id="A0A814PY45"/>
<evidence type="ECO:0000313" key="3">
    <source>
        <dbReference type="Proteomes" id="UP000663882"/>
    </source>
</evidence>
<accession>A0A814PY45</accession>
<protein>
    <submittedName>
        <fullName evidence="2">Uncharacterized protein</fullName>
    </submittedName>
</protein>
<reference evidence="2" key="1">
    <citation type="submission" date="2021-02" db="EMBL/GenBank/DDBJ databases">
        <authorList>
            <person name="Nowell W R."/>
        </authorList>
    </citation>
    <scope>NUCLEOTIDE SEQUENCE</scope>
</reference>
<dbReference type="Proteomes" id="UP000663882">
    <property type="component" value="Unassembled WGS sequence"/>
</dbReference>
<dbReference type="EMBL" id="CAJNOO010001189">
    <property type="protein sequence ID" value="CAF1111917.1"/>
    <property type="molecule type" value="Genomic_DNA"/>
</dbReference>
<organism evidence="2 3">
    <name type="scientific">Rotaria sordida</name>
    <dbReference type="NCBI Taxonomy" id="392033"/>
    <lineage>
        <taxon>Eukaryota</taxon>
        <taxon>Metazoa</taxon>
        <taxon>Spiralia</taxon>
        <taxon>Gnathifera</taxon>
        <taxon>Rotifera</taxon>
        <taxon>Eurotatoria</taxon>
        <taxon>Bdelloidea</taxon>
        <taxon>Philodinida</taxon>
        <taxon>Philodinidae</taxon>
        <taxon>Rotaria</taxon>
    </lineage>
</organism>
<feature type="transmembrane region" description="Helical" evidence="1">
    <location>
        <begin position="60"/>
        <end position="82"/>
    </location>
</feature>